<feature type="non-terminal residue" evidence="2">
    <location>
        <position position="1"/>
    </location>
</feature>
<sequence>MRELSCFGDSSVGVAAAASVSGRGALDRALQAATTSVYRASLSSGKEMLVRVTWTRSAAGAAGVAVAFDEEGVSPAPSSSSSRKSQLVLQKRRGSRSLVTGAGTVVGVHWDTAEAKYDAAESSSPEPGGGDYYLAVGRGRRARAPPRRRRRGAGALPPPRPRRSAAPGEPARAAARRGGGARDAVQVPRGRGGARGGGGGEGELRVSIDGEKVAEVRRLRWGFRGNRAAVLADGEVVDVMWDVHDWWFGRRDDAGTGAQFMVKARAEKEGRLWMAEDTAVRGHSPAGFFLHVQCYRRIDKIETKGSGQRATLGFEEWLLRQGIGPVADVASPIRLQALPSDVDRVWRWPRQRWMLKGGVAAAAYVKLDMRGHG</sequence>
<evidence type="ECO:0000313" key="3">
    <source>
        <dbReference type="Proteomes" id="UP000324897"/>
    </source>
</evidence>
<dbReference type="Proteomes" id="UP000324897">
    <property type="component" value="Unassembled WGS sequence"/>
</dbReference>
<dbReference type="PANTHER" id="PTHR31972">
    <property type="entry name" value="EXPRESSED PROTEIN"/>
    <property type="match status" value="1"/>
</dbReference>
<dbReference type="EMBL" id="RWGY01000051">
    <property type="protein sequence ID" value="TVU04557.1"/>
    <property type="molecule type" value="Genomic_DNA"/>
</dbReference>
<feature type="region of interest" description="Disordered" evidence="1">
    <location>
        <begin position="117"/>
        <end position="203"/>
    </location>
</feature>
<name>A0A5J9SZZ7_9POAL</name>
<dbReference type="Pfam" id="PF05910">
    <property type="entry name" value="DUF868"/>
    <property type="match status" value="2"/>
</dbReference>
<feature type="compositionally biased region" description="Low complexity" evidence="1">
    <location>
        <begin position="164"/>
        <end position="173"/>
    </location>
</feature>
<keyword evidence="3" id="KW-1185">Reference proteome</keyword>
<feature type="compositionally biased region" description="Low complexity" evidence="1">
    <location>
        <begin position="72"/>
        <end position="89"/>
    </location>
</feature>
<protein>
    <submittedName>
        <fullName evidence="2">Uncharacterized protein</fullName>
    </submittedName>
</protein>
<dbReference type="Gramene" id="TVU04557">
    <property type="protein sequence ID" value="TVU04557"/>
    <property type="gene ID" value="EJB05_47672"/>
</dbReference>
<organism evidence="2 3">
    <name type="scientific">Eragrostis curvula</name>
    <name type="common">weeping love grass</name>
    <dbReference type="NCBI Taxonomy" id="38414"/>
    <lineage>
        <taxon>Eukaryota</taxon>
        <taxon>Viridiplantae</taxon>
        <taxon>Streptophyta</taxon>
        <taxon>Embryophyta</taxon>
        <taxon>Tracheophyta</taxon>
        <taxon>Spermatophyta</taxon>
        <taxon>Magnoliopsida</taxon>
        <taxon>Liliopsida</taxon>
        <taxon>Poales</taxon>
        <taxon>Poaceae</taxon>
        <taxon>PACMAD clade</taxon>
        <taxon>Chloridoideae</taxon>
        <taxon>Eragrostideae</taxon>
        <taxon>Eragrostidinae</taxon>
        <taxon>Eragrostis</taxon>
    </lineage>
</organism>
<feature type="compositionally biased region" description="Basic residues" evidence="1">
    <location>
        <begin position="138"/>
        <end position="152"/>
    </location>
</feature>
<accession>A0A5J9SZZ7</accession>
<comment type="caution">
    <text evidence="2">The sequence shown here is derived from an EMBL/GenBank/DDBJ whole genome shotgun (WGS) entry which is preliminary data.</text>
</comment>
<reference evidence="2 3" key="1">
    <citation type="journal article" date="2019" name="Sci. Rep.">
        <title>A high-quality genome of Eragrostis curvula grass provides insights into Poaceae evolution and supports new strategies to enhance forage quality.</title>
        <authorList>
            <person name="Carballo J."/>
            <person name="Santos B.A.C.M."/>
            <person name="Zappacosta D."/>
            <person name="Garbus I."/>
            <person name="Selva J.P."/>
            <person name="Gallo C.A."/>
            <person name="Diaz A."/>
            <person name="Albertini E."/>
            <person name="Caccamo M."/>
            <person name="Echenique V."/>
        </authorList>
    </citation>
    <scope>NUCLEOTIDE SEQUENCE [LARGE SCALE GENOMIC DNA]</scope>
    <source>
        <strain evidence="3">cv. Victoria</strain>
        <tissue evidence="2">Leaf</tissue>
    </source>
</reference>
<proteinExistence type="predicted"/>
<evidence type="ECO:0000256" key="1">
    <source>
        <dbReference type="SAM" id="MobiDB-lite"/>
    </source>
</evidence>
<gene>
    <name evidence="2" type="ORF">EJB05_47672</name>
</gene>
<dbReference type="AlphaFoldDB" id="A0A5J9SZZ7"/>
<dbReference type="InterPro" id="IPR008586">
    <property type="entry name" value="DUF868_pln"/>
</dbReference>
<feature type="region of interest" description="Disordered" evidence="1">
    <location>
        <begin position="72"/>
        <end position="94"/>
    </location>
</feature>
<evidence type="ECO:0000313" key="2">
    <source>
        <dbReference type="EMBL" id="TVU04557.1"/>
    </source>
</evidence>
<feature type="compositionally biased region" description="Gly residues" evidence="1">
    <location>
        <begin position="190"/>
        <end position="201"/>
    </location>
</feature>
<dbReference type="OrthoDB" id="682040at2759"/>
<dbReference type="PANTHER" id="PTHR31972:SF39">
    <property type="entry name" value="DUF868 DOMAIN-CONTAINING PROTEIN"/>
    <property type="match status" value="1"/>
</dbReference>